<dbReference type="EMBL" id="JAIQCV010000003">
    <property type="protein sequence ID" value="KAH1113247.1"/>
    <property type="molecule type" value="Genomic_DNA"/>
</dbReference>
<evidence type="ECO:0000256" key="1">
    <source>
        <dbReference type="SAM" id="Phobius"/>
    </source>
</evidence>
<keyword evidence="3" id="KW-1185">Reference proteome</keyword>
<reference evidence="2 3" key="1">
    <citation type="journal article" date="2021" name="Plant Biotechnol. J.">
        <title>Multi-omics assisted identification of the key and species-specific regulatory components of drought-tolerant mechanisms in Gossypium stocksii.</title>
        <authorList>
            <person name="Yu D."/>
            <person name="Ke L."/>
            <person name="Zhang D."/>
            <person name="Wu Y."/>
            <person name="Sun Y."/>
            <person name="Mei J."/>
            <person name="Sun J."/>
            <person name="Sun Y."/>
        </authorList>
    </citation>
    <scope>NUCLEOTIDE SEQUENCE [LARGE SCALE GENOMIC DNA]</scope>
    <source>
        <strain evidence="3">cv. E1</strain>
        <tissue evidence="2">Leaf</tissue>
    </source>
</reference>
<comment type="caution">
    <text evidence="2">The sequence shown here is derived from an EMBL/GenBank/DDBJ whole genome shotgun (WGS) entry which is preliminary data.</text>
</comment>
<proteinExistence type="predicted"/>
<feature type="transmembrane region" description="Helical" evidence="1">
    <location>
        <begin position="81"/>
        <end position="100"/>
    </location>
</feature>
<feature type="transmembrane region" description="Helical" evidence="1">
    <location>
        <begin position="112"/>
        <end position="131"/>
    </location>
</feature>
<keyword evidence="1" id="KW-1133">Transmembrane helix</keyword>
<name>A0A9D4ACQ1_9ROSI</name>
<organism evidence="2 3">
    <name type="scientific">Gossypium stocksii</name>
    <dbReference type="NCBI Taxonomy" id="47602"/>
    <lineage>
        <taxon>Eukaryota</taxon>
        <taxon>Viridiplantae</taxon>
        <taxon>Streptophyta</taxon>
        <taxon>Embryophyta</taxon>
        <taxon>Tracheophyta</taxon>
        <taxon>Spermatophyta</taxon>
        <taxon>Magnoliopsida</taxon>
        <taxon>eudicotyledons</taxon>
        <taxon>Gunneridae</taxon>
        <taxon>Pentapetalae</taxon>
        <taxon>rosids</taxon>
        <taxon>malvids</taxon>
        <taxon>Malvales</taxon>
        <taxon>Malvaceae</taxon>
        <taxon>Malvoideae</taxon>
        <taxon>Gossypium</taxon>
    </lineage>
</organism>
<dbReference type="Proteomes" id="UP000828251">
    <property type="component" value="Unassembled WGS sequence"/>
</dbReference>
<protein>
    <submittedName>
        <fullName evidence="2">Uncharacterized protein</fullName>
    </submittedName>
</protein>
<gene>
    <name evidence="2" type="ORF">J1N35_006625</name>
</gene>
<keyword evidence="1" id="KW-0812">Transmembrane</keyword>
<accession>A0A9D4ACQ1</accession>
<dbReference type="AlphaFoldDB" id="A0A9D4ACQ1"/>
<sequence length="174" mass="20585">MKEDVIFIYCFFHKDYNERERDLSSFLCFSYSRIFSLSPNSQNPNYIFLISLFDSSIEACQLTTVISVEESSSLFVCFPRLLLFFSFFVPKVLFFSYLFYDLPLILKKALPLFCLCLNFVYFSCFNFGFFIVDLSRKLSVSSVNLISTQLLFFFLQILLVGQSCIFWVFLIREY</sequence>
<evidence type="ECO:0000313" key="2">
    <source>
        <dbReference type="EMBL" id="KAH1113247.1"/>
    </source>
</evidence>
<keyword evidence="1" id="KW-0472">Membrane</keyword>
<evidence type="ECO:0000313" key="3">
    <source>
        <dbReference type="Proteomes" id="UP000828251"/>
    </source>
</evidence>
<feature type="transmembrane region" description="Helical" evidence="1">
    <location>
        <begin position="151"/>
        <end position="171"/>
    </location>
</feature>